<feature type="compositionally biased region" description="Acidic residues" evidence="1">
    <location>
        <begin position="197"/>
        <end position="208"/>
    </location>
</feature>
<keyword evidence="3" id="KW-1185">Reference proteome</keyword>
<comment type="caution">
    <text evidence="2">The sequence shown here is derived from an EMBL/GenBank/DDBJ whole genome shotgun (WGS) entry which is preliminary data.</text>
</comment>
<protein>
    <recommendedName>
        <fullName evidence="4">Claspin</fullName>
    </recommendedName>
</protein>
<feature type="compositionally biased region" description="Polar residues" evidence="1">
    <location>
        <begin position="384"/>
        <end position="396"/>
    </location>
</feature>
<feature type="region of interest" description="Disordered" evidence="1">
    <location>
        <begin position="377"/>
        <end position="557"/>
    </location>
</feature>
<feature type="compositionally biased region" description="Acidic residues" evidence="1">
    <location>
        <begin position="219"/>
        <end position="241"/>
    </location>
</feature>
<dbReference type="EMBL" id="JAHQIW010001549">
    <property type="protein sequence ID" value="KAJ1352832.1"/>
    <property type="molecule type" value="Genomic_DNA"/>
</dbReference>
<feature type="compositionally biased region" description="Acidic residues" evidence="1">
    <location>
        <begin position="489"/>
        <end position="499"/>
    </location>
</feature>
<evidence type="ECO:0000313" key="2">
    <source>
        <dbReference type="EMBL" id="KAJ1352832.1"/>
    </source>
</evidence>
<feature type="compositionally biased region" description="Low complexity" evidence="1">
    <location>
        <begin position="63"/>
        <end position="75"/>
    </location>
</feature>
<feature type="compositionally biased region" description="Acidic residues" evidence="1">
    <location>
        <begin position="535"/>
        <end position="557"/>
    </location>
</feature>
<proteinExistence type="predicted"/>
<feature type="compositionally biased region" description="Low complexity" evidence="1">
    <location>
        <begin position="525"/>
        <end position="534"/>
    </location>
</feature>
<accession>A0AAD5M652</accession>
<feature type="compositionally biased region" description="Basic and acidic residues" evidence="1">
    <location>
        <begin position="209"/>
        <end position="218"/>
    </location>
</feature>
<gene>
    <name evidence="2" type="ORF">KIN20_009260</name>
</gene>
<dbReference type="Proteomes" id="UP001196413">
    <property type="component" value="Unassembled WGS sequence"/>
</dbReference>
<feature type="compositionally biased region" description="Basic and acidic residues" evidence="1">
    <location>
        <begin position="500"/>
        <end position="521"/>
    </location>
</feature>
<feature type="compositionally biased region" description="Basic and acidic residues" evidence="1">
    <location>
        <begin position="428"/>
        <end position="444"/>
    </location>
</feature>
<dbReference type="AlphaFoldDB" id="A0AAD5M652"/>
<feature type="compositionally biased region" description="Polar residues" evidence="1">
    <location>
        <begin position="295"/>
        <end position="313"/>
    </location>
</feature>
<reference evidence="2" key="1">
    <citation type="submission" date="2021-06" db="EMBL/GenBank/DDBJ databases">
        <title>Parelaphostrongylus tenuis whole genome reference sequence.</title>
        <authorList>
            <person name="Garwood T.J."/>
            <person name="Larsen P.A."/>
            <person name="Fountain-Jones N.M."/>
            <person name="Garbe J.R."/>
            <person name="Macchietto M.G."/>
            <person name="Kania S.A."/>
            <person name="Gerhold R.W."/>
            <person name="Richards J.E."/>
            <person name="Wolf T.M."/>
        </authorList>
    </citation>
    <scope>NUCLEOTIDE SEQUENCE</scope>
    <source>
        <strain evidence="2">MNPRO001-30</strain>
        <tissue evidence="2">Meninges</tissue>
    </source>
</reference>
<evidence type="ECO:0008006" key="4">
    <source>
        <dbReference type="Google" id="ProtNLM"/>
    </source>
</evidence>
<feature type="region of interest" description="Disordered" evidence="1">
    <location>
        <begin position="137"/>
        <end position="162"/>
    </location>
</feature>
<feature type="compositionally biased region" description="Polar residues" evidence="1">
    <location>
        <begin position="142"/>
        <end position="160"/>
    </location>
</feature>
<evidence type="ECO:0000256" key="1">
    <source>
        <dbReference type="SAM" id="MobiDB-lite"/>
    </source>
</evidence>
<feature type="region of interest" description="Disordered" evidence="1">
    <location>
        <begin position="50"/>
        <end position="75"/>
    </location>
</feature>
<feature type="region of interest" description="Disordered" evidence="1">
    <location>
        <begin position="197"/>
        <end position="333"/>
    </location>
</feature>
<name>A0AAD5M652_PARTN</name>
<evidence type="ECO:0000313" key="3">
    <source>
        <dbReference type="Proteomes" id="UP001196413"/>
    </source>
</evidence>
<feature type="compositionally biased region" description="Acidic residues" evidence="1">
    <location>
        <begin position="472"/>
        <end position="481"/>
    </location>
</feature>
<sequence length="752" mass="84165">MRHSVTRHGRTTRALASRYAAITVARQIQTRAAPSCVSCRSFLPRRSMEVDGPDCPLSDATDSQTSQALNSSASSLANTVENAINEGKTRRLNRRLALANLQIPKLTRKLGDVIDLTSTEDDPNDLEWLKKKFPSIKDESKNPATSSSPSAKGTLPSITTQKSLKQLLEKKLAERRMTGLAKRKELYMKDNEDILCEEQEEEDDELEERAESRRHIQEELDEGGEDDEDYNADDEEDDEEASPSTKSESDGNEEEETLGSTDQVSEMIDSLDRASTDADANAKTSSNEMVRKNEIYNSANTMTQPVFPNSLSQWFGDKTEDEEGDEVIHTPVPQNSEFVIIGTFSNMDPFKDNGEDDVLMFCSGRFDSDNLTRQTDECVKSDEQLSGSQKSRGMTSTRKRKLVVESDEEDNEGSMVPPSESGNLRVSVEVKPDSDLLNGDHETKSPVLRRTVVDSDSELSGHSLEAEMSHQEEDEDGDEENIERGSNYIDDEADSDDELAVVRKLEKNDQKRKIKREKWFDDEASLSGDDVGSGLDDDDDLPNEYEAEEGDADDVPDSEVIRRQNHKLLLKQENDRDYQELLKLQDRLLADGDLGSLETNRTFRLKLRENMDVEDGVKEDADSVDKEKDEAISQASAQRVSAIKWFLEHEEEYRATCEDKNQEQNDDLFEFAARSVHISTHVSVNMSRAPRTLIGLPSLGNAVKETPGSTGIRQFYVNSTTIGAQKRPSSPVVQAAKKGRESVSVLSVLEQF</sequence>
<organism evidence="2 3">
    <name type="scientific">Parelaphostrongylus tenuis</name>
    <name type="common">Meningeal worm</name>
    <dbReference type="NCBI Taxonomy" id="148309"/>
    <lineage>
        <taxon>Eukaryota</taxon>
        <taxon>Metazoa</taxon>
        <taxon>Ecdysozoa</taxon>
        <taxon>Nematoda</taxon>
        <taxon>Chromadorea</taxon>
        <taxon>Rhabditida</taxon>
        <taxon>Rhabditina</taxon>
        <taxon>Rhabditomorpha</taxon>
        <taxon>Strongyloidea</taxon>
        <taxon>Metastrongylidae</taxon>
        <taxon>Parelaphostrongylus</taxon>
    </lineage>
</organism>